<gene>
    <name evidence="1" type="ORF">C1645_777266</name>
</gene>
<evidence type="ECO:0000313" key="2">
    <source>
        <dbReference type="Proteomes" id="UP000265703"/>
    </source>
</evidence>
<dbReference type="Proteomes" id="UP000265703">
    <property type="component" value="Unassembled WGS sequence"/>
</dbReference>
<evidence type="ECO:0000313" key="1">
    <source>
        <dbReference type="EMBL" id="RIA87464.1"/>
    </source>
</evidence>
<keyword evidence="2" id="KW-1185">Reference proteome</keyword>
<reference evidence="1 2" key="1">
    <citation type="submission" date="2018-06" db="EMBL/GenBank/DDBJ databases">
        <title>Comparative genomics reveals the genomic features of Rhizophagus irregularis, R. cerebriforme, R. diaphanum and Gigaspora rosea, and their symbiotic lifestyle signature.</title>
        <authorList>
            <person name="Morin E."/>
            <person name="San Clemente H."/>
            <person name="Chen E.C.H."/>
            <person name="De La Providencia I."/>
            <person name="Hainaut M."/>
            <person name="Kuo A."/>
            <person name="Kohler A."/>
            <person name="Murat C."/>
            <person name="Tang N."/>
            <person name="Roy S."/>
            <person name="Loubradou J."/>
            <person name="Henrissat B."/>
            <person name="Grigoriev I.V."/>
            <person name="Corradi N."/>
            <person name="Roux C."/>
            <person name="Martin F.M."/>
        </authorList>
    </citation>
    <scope>NUCLEOTIDE SEQUENCE [LARGE SCALE GENOMIC DNA]</scope>
    <source>
        <strain evidence="1 2">DAOM 227022</strain>
    </source>
</reference>
<protein>
    <submittedName>
        <fullName evidence="1">Uncharacterized protein</fullName>
    </submittedName>
</protein>
<dbReference type="EMBL" id="QKYT01000307">
    <property type="protein sequence ID" value="RIA87464.1"/>
    <property type="molecule type" value="Genomic_DNA"/>
</dbReference>
<comment type="caution">
    <text evidence="1">The sequence shown here is derived from an EMBL/GenBank/DDBJ whole genome shotgun (WGS) entry which is preliminary data.</text>
</comment>
<name>A0A397SXJ1_9GLOM</name>
<sequence length="58" mass="7130">MVYMVYAVINYNIKERKETFFNKKKFISYHNQIKKKNSFFSLSQSYLVNYNHTNLKII</sequence>
<organism evidence="1 2">
    <name type="scientific">Glomus cerebriforme</name>
    <dbReference type="NCBI Taxonomy" id="658196"/>
    <lineage>
        <taxon>Eukaryota</taxon>
        <taxon>Fungi</taxon>
        <taxon>Fungi incertae sedis</taxon>
        <taxon>Mucoromycota</taxon>
        <taxon>Glomeromycotina</taxon>
        <taxon>Glomeromycetes</taxon>
        <taxon>Glomerales</taxon>
        <taxon>Glomeraceae</taxon>
        <taxon>Glomus</taxon>
    </lineage>
</organism>
<accession>A0A397SXJ1</accession>
<dbReference type="AlphaFoldDB" id="A0A397SXJ1"/>
<proteinExistence type="predicted"/>